<keyword evidence="3" id="KW-1185">Reference proteome</keyword>
<evidence type="ECO:0000313" key="3">
    <source>
        <dbReference type="Proteomes" id="UP000007266"/>
    </source>
</evidence>
<proteinExistence type="predicted"/>
<organism evidence="2 3">
    <name type="scientific">Tribolium castaneum</name>
    <name type="common">Red flour beetle</name>
    <dbReference type="NCBI Taxonomy" id="7070"/>
    <lineage>
        <taxon>Eukaryota</taxon>
        <taxon>Metazoa</taxon>
        <taxon>Ecdysozoa</taxon>
        <taxon>Arthropoda</taxon>
        <taxon>Hexapoda</taxon>
        <taxon>Insecta</taxon>
        <taxon>Pterygota</taxon>
        <taxon>Neoptera</taxon>
        <taxon>Endopterygota</taxon>
        <taxon>Coleoptera</taxon>
        <taxon>Polyphaga</taxon>
        <taxon>Cucujiformia</taxon>
        <taxon>Tenebrionidae</taxon>
        <taxon>Tenebrionidae incertae sedis</taxon>
        <taxon>Tribolium</taxon>
    </lineage>
</organism>
<name>D6WH52_TRICA</name>
<sequence>MQNTQEECGYGGDGEGRSKAAASPTDHKQQQQQQRYIIDSPVRDPRGIDFKTTLHDLISFCFGDKYLVGEKRKIDERGLLKDDAKRLIFIRDKVVANDWSNNKQTIKTDG</sequence>
<dbReference type="InParanoid" id="D6WH52"/>
<dbReference type="EMBL" id="KQ971330">
    <property type="protein sequence ID" value="EFA00971.1"/>
    <property type="molecule type" value="Genomic_DNA"/>
</dbReference>
<reference evidence="2 3" key="2">
    <citation type="journal article" date="2010" name="Nucleic Acids Res.">
        <title>BeetleBase in 2010: revisions to provide comprehensive genomic information for Tribolium castaneum.</title>
        <authorList>
            <person name="Kim H.S."/>
            <person name="Murphy T."/>
            <person name="Xia J."/>
            <person name="Caragea D."/>
            <person name="Park Y."/>
            <person name="Beeman R.W."/>
            <person name="Lorenzen M.D."/>
            <person name="Butcher S."/>
            <person name="Manak J.R."/>
            <person name="Brown S.J."/>
        </authorList>
    </citation>
    <scope>GENOME REANNOTATION</scope>
    <source>
        <strain evidence="2 3">Georgia GA2</strain>
    </source>
</reference>
<evidence type="ECO:0000256" key="1">
    <source>
        <dbReference type="SAM" id="MobiDB-lite"/>
    </source>
</evidence>
<protein>
    <submittedName>
        <fullName evidence="2">Uncharacterized protein</fullName>
    </submittedName>
</protein>
<dbReference type="HOGENOM" id="CLU_2174177_0_0_1"/>
<dbReference type="Proteomes" id="UP000007266">
    <property type="component" value="Linkage group 3"/>
</dbReference>
<accession>D6WH52</accession>
<gene>
    <name evidence="2" type="primary">GLEAN_03882</name>
    <name evidence="2" type="ORF">TcasGA2_TC003882</name>
</gene>
<evidence type="ECO:0000313" key="2">
    <source>
        <dbReference type="EMBL" id="EFA00971.1"/>
    </source>
</evidence>
<reference evidence="2 3" key="1">
    <citation type="journal article" date="2008" name="Nature">
        <title>The genome of the model beetle and pest Tribolium castaneum.</title>
        <authorList>
            <consortium name="Tribolium Genome Sequencing Consortium"/>
            <person name="Richards S."/>
            <person name="Gibbs R.A."/>
            <person name="Weinstock G.M."/>
            <person name="Brown S.J."/>
            <person name="Denell R."/>
            <person name="Beeman R.W."/>
            <person name="Gibbs R."/>
            <person name="Beeman R.W."/>
            <person name="Brown S.J."/>
            <person name="Bucher G."/>
            <person name="Friedrich M."/>
            <person name="Grimmelikhuijzen C.J."/>
            <person name="Klingler M."/>
            <person name="Lorenzen M."/>
            <person name="Richards S."/>
            <person name="Roth S."/>
            <person name="Schroder R."/>
            <person name="Tautz D."/>
            <person name="Zdobnov E.M."/>
            <person name="Muzny D."/>
            <person name="Gibbs R.A."/>
            <person name="Weinstock G.M."/>
            <person name="Attaway T."/>
            <person name="Bell S."/>
            <person name="Buhay C.J."/>
            <person name="Chandrabose M.N."/>
            <person name="Chavez D."/>
            <person name="Clerk-Blankenburg K.P."/>
            <person name="Cree A."/>
            <person name="Dao M."/>
            <person name="Davis C."/>
            <person name="Chacko J."/>
            <person name="Dinh H."/>
            <person name="Dugan-Rocha S."/>
            <person name="Fowler G."/>
            <person name="Garner T.T."/>
            <person name="Garnes J."/>
            <person name="Gnirke A."/>
            <person name="Hawes A."/>
            <person name="Hernandez J."/>
            <person name="Hines S."/>
            <person name="Holder M."/>
            <person name="Hume J."/>
            <person name="Jhangiani S.N."/>
            <person name="Joshi V."/>
            <person name="Khan Z.M."/>
            <person name="Jackson L."/>
            <person name="Kovar C."/>
            <person name="Kowis A."/>
            <person name="Lee S."/>
            <person name="Lewis L.R."/>
            <person name="Margolis J."/>
            <person name="Morgan M."/>
            <person name="Nazareth L.V."/>
            <person name="Nguyen N."/>
            <person name="Okwuonu G."/>
            <person name="Parker D."/>
            <person name="Richards S."/>
            <person name="Ruiz S.J."/>
            <person name="Santibanez J."/>
            <person name="Savard J."/>
            <person name="Scherer S.E."/>
            <person name="Schneider B."/>
            <person name="Sodergren E."/>
            <person name="Tautz D."/>
            <person name="Vattahil S."/>
            <person name="Villasana D."/>
            <person name="White C.S."/>
            <person name="Wright R."/>
            <person name="Park Y."/>
            <person name="Beeman R.W."/>
            <person name="Lord J."/>
            <person name="Oppert B."/>
            <person name="Lorenzen M."/>
            <person name="Brown S."/>
            <person name="Wang L."/>
            <person name="Savard J."/>
            <person name="Tautz D."/>
            <person name="Richards S."/>
            <person name="Weinstock G."/>
            <person name="Gibbs R.A."/>
            <person name="Liu Y."/>
            <person name="Worley K."/>
            <person name="Weinstock G."/>
            <person name="Elsik C.G."/>
            <person name="Reese J.T."/>
            <person name="Elhaik E."/>
            <person name="Landan G."/>
            <person name="Graur D."/>
            <person name="Arensburger P."/>
            <person name="Atkinson P."/>
            <person name="Beeman R.W."/>
            <person name="Beidler J."/>
            <person name="Brown S.J."/>
            <person name="Demuth J.P."/>
            <person name="Drury D.W."/>
            <person name="Du Y.Z."/>
            <person name="Fujiwara H."/>
            <person name="Lorenzen M."/>
            <person name="Maselli V."/>
            <person name="Osanai M."/>
            <person name="Park Y."/>
            <person name="Robertson H.M."/>
            <person name="Tu Z."/>
            <person name="Wang J.J."/>
            <person name="Wang S."/>
            <person name="Richards S."/>
            <person name="Song H."/>
            <person name="Zhang L."/>
            <person name="Sodergren E."/>
            <person name="Werner D."/>
            <person name="Stanke M."/>
            <person name="Morgenstern B."/>
            <person name="Solovyev V."/>
            <person name="Kosarev P."/>
            <person name="Brown G."/>
            <person name="Chen H.C."/>
            <person name="Ermolaeva O."/>
            <person name="Hlavina W."/>
            <person name="Kapustin Y."/>
            <person name="Kiryutin B."/>
            <person name="Kitts P."/>
            <person name="Maglott D."/>
            <person name="Pruitt K."/>
            <person name="Sapojnikov V."/>
            <person name="Souvorov A."/>
            <person name="Mackey A.J."/>
            <person name="Waterhouse R.M."/>
            <person name="Wyder S."/>
            <person name="Zdobnov E.M."/>
            <person name="Zdobnov E.M."/>
            <person name="Wyder S."/>
            <person name="Kriventseva E.V."/>
            <person name="Kadowaki T."/>
            <person name="Bork P."/>
            <person name="Aranda M."/>
            <person name="Bao R."/>
            <person name="Beermann A."/>
            <person name="Berns N."/>
            <person name="Bolognesi R."/>
            <person name="Bonneton F."/>
            <person name="Bopp D."/>
            <person name="Brown S.J."/>
            <person name="Bucher G."/>
            <person name="Butts T."/>
            <person name="Chaumot A."/>
            <person name="Denell R.E."/>
            <person name="Ferrier D.E."/>
            <person name="Friedrich M."/>
            <person name="Gordon C.M."/>
            <person name="Jindra M."/>
            <person name="Klingler M."/>
            <person name="Lan Q."/>
            <person name="Lattorff H.M."/>
            <person name="Laudet V."/>
            <person name="von Levetsow C."/>
            <person name="Liu Z."/>
            <person name="Lutz R."/>
            <person name="Lynch J.A."/>
            <person name="da Fonseca R.N."/>
            <person name="Posnien N."/>
            <person name="Reuter R."/>
            <person name="Roth S."/>
            <person name="Savard J."/>
            <person name="Schinko J.B."/>
            <person name="Schmitt C."/>
            <person name="Schoppmeier M."/>
            <person name="Schroder R."/>
            <person name="Shippy T.D."/>
            <person name="Simonnet F."/>
            <person name="Marques-Souza H."/>
            <person name="Tautz D."/>
            <person name="Tomoyasu Y."/>
            <person name="Trauner J."/>
            <person name="Van der Zee M."/>
            <person name="Vervoort M."/>
            <person name="Wittkopp N."/>
            <person name="Wimmer E.A."/>
            <person name="Yang X."/>
            <person name="Jones A.K."/>
            <person name="Sattelle D.B."/>
            <person name="Ebert P.R."/>
            <person name="Nelson D."/>
            <person name="Scott J.G."/>
            <person name="Beeman R.W."/>
            <person name="Muthukrishnan S."/>
            <person name="Kramer K.J."/>
            <person name="Arakane Y."/>
            <person name="Beeman R.W."/>
            <person name="Zhu Q."/>
            <person name="Hogenkamp D."/>
            <person name="Dixit R."/>
            <person name="Oppert B."/>
            <person name="Jiang H."/>
            <person name="Zou Z."/>
            <person name="Marshall J."/>
            <person name="Elpidina E."/>
            <person name="Vinokurov K."/>
            <person name="Oppert C."/>
            <person name="Zou Z."/>
            <person name="Evans J."/>
            <person name="Lu Z."/>
            <person name="Zhao P."/>
            <person name="Sumathipala N."/>
            <person name="Altincicek B."/>
            <person name="Vilcinskas A."/>
            <person name="Williams M."/>
            <person name="Hultmark D."/>
            <person name="Hetru C."/>
            <person name="Jiang H."/>
            <person name="Grimmelikhuijzen C.J."/>
            <person name="Hauser F."/>
            <person name="Cazzamali G."/>
            <person name="Williamson M."/>
            <person name="Park Y."/>
            <person name="Li B."/>
            <person name="Tanaka Y."/>
            <person name="Predel R."/>
            <person name="Neupert S."/>
            <person name="Schachtner J."/>
            <person name="Verleyen P."/>
            <person name="Raible F."/>
            <person name="Bork P."/>
            <person name="Friedrich M."/>
            <person name="Walden K.K."/>
            <person name="Robertson H.M."/>
            <person name="Angeli S."/>
            <person name="Foret S."/>
            <person name="Bucher G."/>
            <person name="Schuetz S."/>
            <person name="Maleszka R."/>
            <person name="Wimmer E.A."/>
            <person name="Beeman R.W."/>
            <person name="Lorenzen M."/>
            <person name="Tomoyasu Y."/>
            <person name="Miller S.C."/>
            <person name="Grossmann D."/>
            <person name="Bucher G."/>
        </authorList>
    </citation>
    <scope>NUCLEOTIDE SEQUENCE [LARGE SCALE GENOMIC DNA]</scope>
    <source>
        <strain evidence="2 3">Georgia GA2</strain>
    </source>
</reference>
<feature type="region of interest" description="Disordered" evidence="1">
    <location>
        <begin position="1"/>
        <end position="43"/>
    </location>
</feature>
<dbReference type="AlphaFoldDB" id="D6WH52"/>